<feature type="transmembrane region" description="Helical" evidence="1">
    <location>
        <begin position="256"/>
        <end position="276"/>
    </location>
</feature>
<keyword evidence="3" id="KW-1185">Reference proteome</keyword>
<protein>
    <submittedName>
        <fullName evidence="2">DUF3754 domain-containing protein</fullName>
    </submittedName>
</protein>
<dbReference type="PANTHER" id="PTHR33645:SF11">
    <property type="entry name" value="AMINOPEPTIDASE (DUF3754)"/>
    <property type="match status" value="1"/>
</dbReference>
<gene>
    <name evidence="2" type="ORF">KC207_05500</name>
</gene>
<evidence type="ECO:0000313" key="2">
    <source>
        <dbReference type="EMBL" id="MBR7742744.1"/>
    </source>
</evidence>
<feature type="transmembrane region" description="Helical" evidence="1">
    <location>
        <begin position="214"/>
        <end position="244"/>
    </location>
</feature>
<dbReference type="PANTHER" id="PTHR33645">
    <property type="entry name" value="AMINOPEPTIDASE (DUF3754)"/>
    <property type="match status" value="1"/>
</dbReference>
<name>A0A941I024_9MICO</name>
<keyword evidence="1" id="KW-1133">Transmembrane helix</keyword>
<keyword evidence="1" id="KW-0472">Membrane</keyword>
<evidence type="ECO:0000256" key="1">
    <source>
        <dbReference type="SAM" id="Phobius"/>
    </source>
</evidence>
<dbReference type="EMBL" id="JAGSNF010000004">
    <property type="protein sequence ID" value="MBR7742744.1"/>
    <property type="molecule type" value="Genomic_DNA"/>
</dbReference>
<dbReference type="Pfam" id="PF12576">
    <property type="entry name" value="DUF3754"/>
    <property type="match status" value="1"/>
</dbReference>
<dbReference type="RefSeq" id="WP_211601889.1">
    <property type="nucleotide sequence ID" value="NZ_JAGSNF010000004.1"/>
</dbReference>
<sequence length="414" mass="45294">MSDEPAAAPAAGTSLPRSRYLPMTTADAVDLAVDGLDDATADDVRAVSDAVGAVVHARYRERWVRARGAAEAGGDALLDDLADLLDRANYDELPREVLDDALGESAVFAVRVEVDLDDFEVLRLWRRGVHRSDQTVRRWWGLRRRTIEFDEYDRVAMYARYRPAEHFTASGRDLDKLAFTPGSEHVKLFQNVPVPDVEMLLPGTRVSMRTVDKIFIGVPAVVGGVVVAVTRLASAVGFLALLAAAYLGLRESAPDISTGVLATLFGAFAALGSFLWRQWSKYEKRRTKYLQSLSEGLYVRTLADGPGVLFTVLDAGEREDVKEAVLAYRGLLDGAAGADAVDERVEGRLHERCGDGVDFEVPDALDRLADLGLATRDEDGVWSALPLEEAPGVLRERWRELGDRLVSGAPADTR</sequence>
<comment type="caution">
    <text evidence="2">The sequence shown here is derived from an EMBL/GenBank/DDBJ whole genome shotgun (WGS) entry which is preliminary data.</text>
</comment>
<organism evidence="2 3">
    <name type="scientific">Phycicoccus avicenniae</name>
    <dbReference type="NCBI Taxonomy" id="2828860"/>
    <lineage>
        <taxon>Bacteria</taxon>
        <taxon>Bacillati</taxon>
        <taxon>Actinomycetota</taxon>
        <taxon>Actinomycetes</taxon>
        <taxon>Micrococcales</taxon>
        <taxon>Intrasporangiaceae</taxon>
        <taxon>Phycicoccus</taxon>
    </lineage>
</organism>
<dbReference type="AlphaFoldDB" id="A0A941I024"/>
<dbReference type="Proteomes" id="UP000677016">
    <property type="component" value="Unassembled WGS sequence"/>
</dbReference>
<keyword evidence="1" id="KW-0812">Transmembrane</keyword>
<reference evidence="2" key="1">
    <citation type="submission" date="2021-04" db="EMBL/GenBank/DDBJ databases">
        <title>Phycicoccus avicenniae sp. nov., a novel endophytic actinomycetes isolated from branch of Avicennia mariana.</title>
        <authorList>
            <person name="Tuo L."/>
        </authorList>
    </citation>
    <scope>NUCLEOTIDE SEQUENCE</scope>
    <source>
        <strain evidence="2">BSK3Z-2</strain>
    </source>
</reference>
<accession>A0A941I024</accession>
<dbReference type="InterPro" id="IPR022227">
    <property type="entry name" value="DUF3754"/>
</dbReference>
<proteinExistence type="predicted"/>
<evidence type="ECO:0000313" key="3">
    <source>
        <dbReference type="Proteomes" id="UP000677016"/>
    </source>
</evidence>